<sequence length="200" mass="23663">MQYLKEEIKKKITEEALKEFKLRGYKGASIRDIAKNSATSVGNFYKYFRSKDDLFESLIGPVYLKLMDYTNQFNKVEFDDNTENIFYELMEKIMEIFQENSVELTILLNKSEGSKYENCKGTFIDFITRIVTEKSKYELSLENKELKDNFIIYLISNNIVESISIILREKEDGREVRELIINMIDILFKDINSKLNFREA</sequence>
<name>A0ABW8TU10_9CLOT</name>
<dbReference type="PANTHER" id="PTHR43479:SF11">
    <property type="entry name" value="ACREF_ENVCD OPERON REPRESSOR-RELATED"/>
    <property type="match status" value="1"/>
</dbReference>
<dbReference type="Gene3D" id="1.10.357.10">
    <property type="entry name" value="Tetracycline Repressor, domain 2"/>
    <property type="match status" value="1"/>
</dbReference>
<reference evidence="4 5" key="1">
    <citation type="submission" date="2024-11" db="EMBL/GenBank/DDBJ databases">
        <authorList>
            <person name="Heng Y.C."/>
            <person name="Lim A.C.H."/>
            <person name="Lee J.K.Y."/>
            <person name="Kittelmann S."/>
        </authorList>
    </citation>
    <scope>NUCLEOTIDE SEQUENCE [LARGE SCALE GENOMIC DNA]</scope>
    <source>
        <strain evidence="4 5">WILCCON 0202</strain>
    </source>
</reference>
<evidence type="ECO:0000313" key="5">
    <source>
        <dbReference type="Proteomes" id="UP001623661"/>
    </source>
</evidence>
<proteinExistence type="predicted"/>
<evidence type="ECO:0000256" key="1">
    <source>
        <dbReference type="ARBA" id="ARBA00023125"/>
    </source>
</evidence>
<keyword evidence="1 2" id="KW-0238">DNA-binding</keyword>
<evidence type="ECO:0000313" key="4">
    <source>
        <dbReference type="EMBL" id="MFL0268726.1"/>
    </source>
</evidence>
<evidence type="ECO:0000259" key="3">
    <source>
        <dbReference type="PROSITE" id="PS50977"/>
    </source>
</evidence>
<accession>A0ABW8TU10</accession>
<dbReference type="InterPro" id="IPR001647">
    <property type="entry name" value="HTH_TetR"/>
</dbReference>
<dbReference type="InterPro" id="IPR009057">
    <property type="entry name" value="Homeodomain-like_sf"/>
</dbReference>
<keyword evidence="5" id="KW-1185">Reference proteome</keyword>
<dbReference type="EMBL" id="JBJHZY010000002">
    <property type="protein sequence ID" value="MFL0268726.1"/>
    <property type="molecule type" value="Genomic_DNA"/>
</dbReference>
<dbReference type="Proteomes" id="UP001623661">
    <property type="component" value="Unassembled WGS sequence"/>
</dbReference>
<evidence type="ECO:0000256" key="2">
    <source>
        <dbReference type="PROSITE-ProRule" id="PRU00335"/>
    </source>
</evidence>
<dbReference type="Pfam" id="PF00440">
    <property type="entry name" value="TetR_N"/>
    <property type="match status" value="1"/>
</dbReference>
<gene>
    <name evidence="4" type="ORF">ACJDUH_11550</name>
</gene>
<organism evidence="4 5">
    <name type="scientific">Candidatus Clostridium radicumherbarum</name>
    <dbReference type="NCBI Taxonomy" id="3381662"/>
    <lineage>
        <taxon>Bacteria</taxon>
        <taxon>Bacillati</taxon>
        <taxon>Bacillota</taxon>
        <taxon>Clostridia</taxon>
        <taxon>Eubacteriales</taxon>
        <taxon>Clostridiaceae</taxon>
        <taxon>Clostridium</taxon>
    </lineage>
</organism>
<feature type="domain" description="HTH tetR-type" evidence="3">
    <location>
        <begin position="6"/>
        <end position="66"/>
    </location>
</feature>
<dbReference type="PANTHER" id="PTHR43479">
    <property type="entry name" value="ACREF/ENVCD OPERON REPRESSOR-RELATED"/>
    <property type="match status" value="1"/>
</dbReference>
<dbReference type="RefSeq" id="WP_406765351.1">
    <property type="nucleotide sequence ID" value="NZ_JBJHZY010000002.1"/>
</dbReference>
<feature type="DNA-binding region" description="H-T-H motif" evidence="2">
    <location>
        <begin position="29"/>
        <end position="48"/>
    </location>
</feature>
<comment type="caution">
    <text evidence="4">The sequence shown here is derived from an EMBL/GenBank/DDBJ whole genome shotgun (WGS) entry which is preliminary data.</text>
</comment>
<protein>
    <submittedName>
        <fullName evidence="4">TetR/AcrR family transcriptional regulator</fullName>
    </submittedName>
</protein>
<dbReference type="InterPro" id="IPR050624">
    <property type="entry name" value="HTH-type_Tx_Regulator"/>
</dbReference>
<dbReference type="PROSITE" id="PS50977">
    <property type="entry name" value="HTH_TETR_2"/>
    <property type="match status" value="1"/>
</dbReference>
<dbReference type="SUPFAM" id="SSF46689">
    <property type="entry name" value="Homeodomain-like"/>
    <property type="match status" value="1"/>
</dbReference>